<feature type="region of interest" description="Disordered" evidence="1">
    <location>
        <begin position="1685"/>
        <end position="1710"/>
    </location>
</feature>
<dbReference type="EMBL" id="BEXD01001435">
    <property type="protein sequence ID" value="GBB94081.1"/>
    <property type="molecule type" value="Genomic_DNA"/>
</dbReference>
<feature type="compositionally biased region" description="Basic and acidic residues" evidence="1">
    <location>
        <begin position="45"/>
        <end position="57"/>
    </location>
</feature>
<feature type="region of interest" description="Disordered" evidence="1">
    <location>
        <begin position="19"/>
        <end position="153"/>
    </location>
</feature>
<name>A0A2Z6RAV2_9GLOM</name>
<feature type="transmembrane region" description="Helical" evidence="2">
    <location>
        <begin position="909"/>
        <end position="932"/>
    </location>
</feature>
<reference evidence="3 4" key="1">
    <citation type="submission" date="2017-11" db="EMBL/GenBank/DDBJ databases">
        <title>The genome of Rhizophagus clarus HR1 reveals common genetic basis of auxotrophy among arbuscular mycorrhizal fungi.</title>
        <authorList>
            <person name="Kobayashi Y."/>
        </authorList>
    </citation>
    <scope>NUCLEOTIDE SEQUENCE [LARGE SCALE GENOMIC DNA]</scope>
    <source>
        <strain evidence="3 4">HR1</strain>
    </source>
</reference>
<organism evidence="3 4">
    <name type="scientific">Rhizophagus clarus</name>
    <dbReference type="NCBI Taxonomy" id="94130"/>
    <lineage>
        <taxon>Eukaryota</taxon>
        <taxon>Fungi</taxon>
        <taxon>Fungi incertae sedis</taxon>
        <taxon>Mucoromycota</taxon>
        <taxon>Glomeromycotina</taxon>
        <taxon>Glomeromycetes</taxon>
        <taxon>Glomerales</taxon>
        <taxon>Glomeraceae</taxon>
        <taxon>Rhizophagus</taxon>
    </lineage>
</organism>
<evidence type="ECO:0000313" key="3">
    <source>
        <dbReference type="EMBL" id="GBB94081.1"/>
    </source>
</evidence>
<keyword evidence="2" id="KW-1133">Transmembrane helix</keyword>
<feature type="transmembrane region" description="Helical" evidence="2">
    <location>
        <begin position="1052"/>
        <end position="1072"/>
    </location>
</feature>
<feature type="compositionally biased region" description="Basic and acidic residues" evidence="1">
    <location>
        <begin position="19"/>
        <end position="31"/>
    </location>
</feature>
<dbReference type="Proteomes" id="UP000247702">
    <property type="component" value="Unassembled WGS sequence"/>
</dbReference>
<dbReference type="STRING" id="94130.A0A2Z6RAV2"/>
<keyword evidence="2" id="KW-0472">Membrane</keyword>
<protein>
    <submittedName>
        <fullName evidence="3">Uncharacterized protein</fullName>
    </submittedName>
</protein>
<proteinExistence type="predicted"/>
<feature type="region of interest" description="Disordered" evidence="1">
    <location>
        <begin position="169"/>
        <end position="192"/>
    </location>
</feature>
<feature type="region of interest" description="Disordered" evidence="1">
    <location>
        <begin position="350"/>
        <end position="378"/>
    </location>
</feature>
<feature type="compositionally biased region" description="Acidic residues" evidence="1">
    <location>
        <begin position="1685"/>
        <end position="1695"/>
    </location>
</feature>
<sequence>MANIPPKKPVNDLIKFWVEKQEKEKEKKSEPISKSPRRPPSPLPRNDDVYSKSEIKDVSSNSSSKKQSNNITSEDNGLSIVNIQTLSKTNDQGRMNWNSLPQNNDEVPSSSSPFLALKTIPPVPAKNSYITRPRDHNPNTKDAFSKSGPLPPVRKVTDLVSKFEKVASPTSSPRLVPMDRNKHPSTSPLALSPIRHKHIPEPLSLSTPTSKNLNISSKQIIDEPISMSPIQQVSFQTKVPKQNSNPIIISSIKQSDPEPLQQMKSTPPVQSDNLNFLSTNSNENRYLLPEIIPVSPFWKPTTESTSTPISPPLWNPKNVNTPVSPFSKPISEKIIKNNHISQTKNREILSDSSSNSYNNSNPFASSSNSEIPDLLPRPEPISPIRLSFSDFLKSPNSSTTDLNSNPSQPPLDNNTLDKKNTDMYKVVIGPKFGDKRQSLPSAKDTNAYILEMHETNVRSIPNKVESSSTTKPTFINPLAGTIQLVDNLRRYLQPNKFKNSNGINESIQETTSQNIINNEEKHSMTISLQKSGSFQTYNSKGSTKFRKRQNFKPVQIPKSPYSTTRPERISLSPESTLKNNPFLIKKKSLKNSKHDLPEYSTSKSKMSILVPHNLSSVEYGKTNRSLPDLSVRSRHHNFNDVFHKNNMTVPDFARIDSIFKDEQKNPDFAMAIMTDPELDPLKITKFSIDPFDESESNELFKPGAPWIHLPHLDEFIKSLPPTEFSEPKDLMTSKEYEKFIGYGKSDDKFKDAMFPPMNQIPEGISLEDLKHNILKNDGYLSQEHKNNIFDAAIDGILASQSSSVGMNMTKLEIIRDFIQILALALSFVASNIFGEWVRTILVTIPNFLSLNLDRIFGNGTVFFLVFSIVVYGGLYWFRIMTKYDPNADIEGFESHPWNLRPESRRKQNITIVFILTTLYLPLSKLSLNALVWSDSFWPVSNPYNDTDFPNFGKSSSDAMRDPQDFCYVTSMNKGDLNFAPVIIATALITIGVMTFWFPFALKRLVDRNLPRVDKYNEMGETRHNHEEEYKRLLQKDTCPYNFLYNAYNEKWAAYKTFIMVNKFFLIFLVSVISKDNCLFRSLPRKQIDTINYSLQITLMVVLFILHWKNEPFLYKSQNLSEYWSRAGYVITTVLGLLIVLKVGPEQKITIAVITITVFIFLIVIWHVVIQTDRYKSFVKVMKKRLDFSLNIYSPRLDFAKHIKRRVWQETWTTLLLTSEQFKMHENKKVAFSQSSFRPPYLLSFSGTVAERHVENLKIIRQIGIKNYTSAMAPLSASLIKLRSIIVENFVGPDMYYAPEFFTNKIKTYFGKAYVVPFPFSVVMVYDEDETVLVLTKEWEIERYVQQNENKEIQRRRHVRQMLRALEGKVIIGPLREKNDTEIKYYRGILSIQRHKRSKWSNNYNMNPGFKISVSYVDTQSPNERVAGHDVLGITDDFQMTQQLKKLFSDNKETVHIGLAEVQKLTEEYRQYYRDEAKWKEGTLSYGFFINVYDNPTIPLESLPILLITTEENQLVQSIPENEYPSLIYLYERMRVVNLSRVHQWWYLFWEDLWRKNHNEMPNLIKNPENFSPAYRTSLCYRPMTRIELEEFLEKCGSWQDGGKDGFLHSGVLNRIYLYLNNVVFGGRKNGTPKKWNIKRGDTIEKESITQGRYKRTMKERMMIMKDIMLKRKNFQKTRPFFVIHEEEDSDSESGNDSDGFNSASDEETWL</sequence>
<feature type="transmembrane region" description="Helical" evidence="2">
    <location>
        <begin position="1148"/>
        <end position="1169"/>
    </location>
</feature>
<feature type="compositionally biased region" description="Low complexity" evidence="1">
    <location>
        <begin position="350"/>
        <end position="369"/>
    </location>
</feature>
<feature type="region of interest" description="Disordered" evidence="1">
    <location>
        <begin position="555"/>
        <end position="575"/>
    </location>
</feature>
<feature type="compositionally biased region" description="Polar residues" evidence="1">
    <location>
        <begin position="74"/>
        <end position="113"/>
    </location>
</feature>
<feature type="compositionally biased region" description="Polar residues" evidence="1">
    <location>
        <begin position="395"/>
        <end position="414"/>
    </location>
</feature>
<feature type="region of interest" description="Disordered" evidence="1">
    <location>
        <begin position="300"/>
        <end position="320"/>
    </location>
</feature>
<evidence type="ECO:0000313" key="4">
    <source>
        <dbReference type="Proteomes" id="UP000247702"/>
    </source>
</evidence>
<feature type="transmembrane region" description="Helical" evidence="2">
    <location>
        <begin position="978"/>
        <end position="1001"/>
    </location>
</feature>
<feature type="transmembrane region" description="Helical" evidence="2">
    <location>
        <begin position="1122"/>
        <end position="1142"/>
    </location>
</feature>
<feature type="compositionally biased region" description="Low complexity" evidence="1">
    <location>
        <begin position="58"/>
        <end position="73"/>
    </location>
</feature>
<feature type="transmembrane region" description="Helical" evidence="2">
    <location>
        <begin position="1092"/>
        <end position="1110"/>
    </location>
</feature>
<feature type="region of interest" description="Disordered" evidence="1">
    <location>
        <begin position="395"/>
        <end position="419"/>
    </location>
</feature>
<comment type="caution">
    <text evidence="3">The sequence shown here is derived from an EMBL/GenBank/DDBJ whole genome shotgun (WGS) entry which is preliminary data.</text>
</comment>
<accession>A0A2Z6RAV2</accession>
<keyword evidence="4" id="KW-1185">Reference proteome</keyword>
<gene>
    <name evidence="3" type="ORF">RclHR1_02290007</name>
</gene>
<evidence type="ECO:0000256" key="2">
    <source>
        <dbReference type="SAM" id="Phobius"/>
    </source>
</evidence>
<evidence type="ECO:0000256" key="1">
    <source>
        <dbReference type="SAM" id="MobiDB-lite"/>
    </source>
</evidence>
<feature type="transmembrane region" description="Helical" evidence="2">
    <location>
        <begin position="856"/>
        <end position="877"/>
    </location>
</feature>
<keyword evidence="2" id="KW-0812">Transmembrane</keyword>
<feature type="transmembrane region" description="Helical" evidence="2">
    <location>
        <begin position="817"/>
        <end position="836"/>
    </location>
</feature>